<keyword evidence="2" id="KW-1133">Transmembrane helix</keyword>
<feature type="compositionally biased region" description="Basic and acidic residues" evidence="1">
    <location>
        <begin position="178"/>
        <end position="188"/>
    </location>
</feature>
<evidence type="ECO:0000313" key="3">
    <source>
        <dbReference type="EMBL" id="GIE12796.1"/>
    </source>
</evidence>
<feature type="transmembrane region" description="Helical" evidence="2">
    <location>
        <begin position="25"/>
        <end position="48"/>
    </location>
</feature>
<organism evidence="3 4">
    <name type="scientific">Paractinoplanes ferrugineus</name>
    <dbReference type="NCBI Taxonomy" id="113564"/>
    <lineage>
        <taxon>Bacteria</taxon>
        <taxon>Bacillati</taxon>
        <taxon>Actinomycetota</taxon>
        <taxon>Actinomycetes</taxon>
        <taxon>Micromonosporales</taxon>
        <taxon>Micromonosporaceae</taxon>
        <taxon>Paractinoplanes</taxon>
    </lineage>
</organism>
<dbReference type="AlphaFoldDB" id="A0A919MAP4"/>
<accession>A0A919MAP4</accession>
<keyword evidence="2" id="KW-0472">Membrane</keyword>
<keyword evidence="4" id="KW-1185">Reference proteome</keyword>
<dbReference type="EMBL" id="BOMM01000041">
    <property type="protein sequence ID" value="GIE12796.1"/>
    <property type="molecule type" value="Genomic_DNA"/>
</dbReference>
<comment type="caution">
    <text evidence="3">The sequence shown here is derived from an EMBL/GenBank/DDBJ whole genome shotgun (WGS) entry which is preliminary data.</text>
</comment>
<keyword evidence="2" id="KW-0812">Transmembrane</keyword>
<dbReference type="Proteomes" id="UP000598174">
    <property type="component" value="Unassembled WGS sequence"/>
</dbReference>
<evidence type="ECO:0000256" key="1">
    <source>
        <dbReference type="SAM" id="MobiDB-lite"/>
    </source>
</evidence>
<feature type="region of interest" description="Disordered" evidence="1">
    <location>
        <begin position="54"/>
        <end position="188"/>
    </location>
</feature>
<evidence type="ECO:0000313" key="4">
    <source>
        <dbReference type="Proteomes" id="UP000598174"/>
    </source>
</evidence>
<sequence length="188" mass="19192">MSSPVPPLGWQPPPPPPKKISTLRIALITFTAMIVLCVGGLVTLGLIVGDPNPGKTKEAADQQARPAVALPASSSPAAESVPTVESTTAAPATTAAATVAPAAEPTTGKPTTARPTPRRTTAQPTRAPKPKPTTTRPKPRPTTKAPTAGTVHPGAFCSPEGARGVTSKGTAMRCTFKSGDKQPRWRAA</sequence>
<feature type="compositionally biased region" description="Low complexity" evidence="1">
    <location>
        <begin position="64"/>
        <end position="150"/>
    </location>
</feature>
<gene>
    <name evidence="3" type="ORF">Afe05nite_46360</name>
</gene>
<proteinExistence type="predicted"/>
<name>A0A919MAP4_9ACTN</name>
<protein>
    <submittedName>
        <fullName evidence="3">Uncharacterized protein</fullName>
    </submittedName>
</protein>
<evidence type="ECO:0000256" key="2">
    <source>
        <dbReference type="SAM" id="Phobius"/>
    </source>
</evidence>
<dbReference type="RefSeq" id="WP_239118124.1">
    <property type="nucleotide sequence ID" value="NZ_BAAABP010000063.1"/>
</dbReference>
<reference evidence="3" key="1">
    <citation type="submission" date="2021-01" db="EMBL/GenBank/DDBJ databases">
        <title>Whole genome shotgun sequence of Actinoplanes ferrugineus NBRC 15555.</title>
        <authorList>
            <person name="Komaki H."/>
            <person name="Tamura T."/>
        </authorList>
    </citation>
    <scope>NUCLEOTIDE SEQUENCE</scope>
    <source>
        <strain evidence="3">NBRC 15555</strain>
    </source>
</reference>